<feature type="domain" description="CFAP91" evidence="8">
    <location>
        <begin position="99"/>
        <end position="243"/>
    </location>
</feature>
<dbReference type="AlphaFoldDB" id="A0A8D3B493"/>
<keyword evidence="4" id="KW-0966">Cell projection</keyword>
<evidence type="ECO:0000256" key="6">
    <source>
        <dbReference type="ARBA" id="ARBA00029555"/>
    </source>
</evidence>
<evidence type="ECO:0000256" key="4">
    <source>
        <dbReference type="ARBA" id="ARBA00023273"/>
    </source>
</evidence>
<evidence type="ECO:0000256" key="2">
    <source>
        <dbReference type="ARBA" id="ARBA00022490"/>
    </source>
</evidence>
<dbReference type="PANTHER" id="PTHR22455">
    <property type="entry name" value="CILIA- AND FLAGELLA-ASSOCIATED PROTEIN 91"/>
    <property type="match status" value="1"/>
</dbReference>
<dbReference type="Proteomes" id="UP000694558">
    <property type="component" value="Chromosome 6"/>
</dbReference>
<protein>
    <recommendedName>
        <fullName evidence="6">Cilia- and flagella-associated protein 91</fullName>
    </recommendedName>
</protein>
<gene>
    <name evidence="9" type="primary">LOC118309589</name>
</gene>
<dbReference type="GeneTree" id="ENSGT00390000003024"/>
<evidence type="ECO:0000256" key="5">
    <source>
        <dbReference type="ARBA" id="ARBA00029468"/>
    </source>
</evidence>
<comment type="similarity">
    <text evidence="5">Belongs to the CFAP91 family.</text>
</comment>
<evidence type="ECO:0000313" key="9">
    <source>
        <dbReference type="Ensembl" id="ENSSMAP00000028235.2"/>
    </source>
</evidence>
<organism evidence="9 10">
    <name type="scientific">Scophthalmus maximus</name>
    <name type="common">Turbot</name>
    <name type="synonym">Psetta maxima</name>
    <dbReference type="NCBI Taxonomy" id="52904"/>
    <lineage>
        <taxon>Eukaryota</taxon>
        <taxon>Metazoa</taxon>
        <taxon>Chordata</taxon>
        <taxon>Craniata</taxon>
        <taxon>Vertebrata</taxon>
        <taxon>Euteleostomi</taxon>
        <taxon>Actinopterygii</taxon>
        <taxon>Neopterygii</taxon>
        <taxon>Teleostei</taxon>
        <taxon>Neoteleostei</taxon>
        <taxon>Acanthomorphata</taxon>
        <taxon>Carangaria</taxon>
        <taxon>Pleuronectiformes</taxon>
        <taxon>Pleuronectoidei</taxon>
        <taxon>Scophthalmidae</taxon>
        <taxon>Scophthalmus</taxon>
    </lineage>
</organism>
<dbReference type="InterPro" id="IPR032840">
    <property type="entry name" value="CFAP91_dom"/>
</dbReference>
<evidence type="ECO:0000313" key="10">
    <source>
        <dbReference type="Proteomes" id="UP000694558"/>
    </source>
</evidence>
<dbReference type="PANTHER" id="PTHR22455:SF10">
    <property type="entry name" value="CILIA- AND FLAGELLA-ASSOCIATED PROTEIN 91"/>
    <property type="match status" value="1"/>
</dbReference>
<dbReference type="Ensembl" id="ENSSMAT00000028587.2">
    <property type="protein sequence ID" value="ENSSMAP00000028235.2"/>
    <property type="gene ID" value="ENSSMAG00000017282.2"/>
</dbReference>
<reference evidence="9" key="1">
    <citation type="submission" date="2023-05" db="EMBL/GenBank/DDBJ databases">
        <title>High-quality long-read genome of Scophthalmus maximus.</title>
        <authorList>
            <person name="Lien S."/>
            <person name="Martinez P."/>
        </authorList>
    </citation>
    <scope>NUCLEOTIDE SEQUENCE [LARGE SCALE GENOMIC DNA]</scope>
</reference>
<feature type="coiled-coil region" evidence="7">
    <location>
        <begin position="196"/>
        <end position="254"/>
    </location>
</feature>
<proteinExistence type="inferred from homology"/>
<dbReference type="Pfam" id="PF14738">
    <property type="entry name" value="CFAP91"/>
    <property type="match status" value="1"/>
</dbReference>
<accession>A0A8D3B493</accession>
<comment type="subcellular location">
    <subcellularLocation>
        <location evidence="1">Cytoplasm</location>
        <location evidence="1">Cytoskeleton</location>
        <location evidence="1">Cilium axoneme</location>
    </subcellularLocation>
</comment>
<keyword evidence="7" id="KW-0175">Coiled coil</keyword>
<name>A0A8D3B493_SCOMX</name>
<evidence type="ECO:0000259" key="8">
    <source>
        <dbReference type="Pfam" id="PF14738"/>
    </source>
</evidence>
<reference evidence="9" key="2">
    <citation type="submission" date="2025-08" db="UniProtKB">
        <authorList>
            <consortium name="Ensembl"/>
        </authorList>
    </citation>
    <scope>IDENTIFICATION</scope>
</reference>
<evidence type="ECO:0000256" key="1">
    <source>
        <dbReference type="ARBA" id="ARBA00004430"/>
    </source>
</evidence>
<dbReference type="GO" id="GO:0005930">
    <property type="term" value="C:axoneme"/>
    <property type="evidence" value="ECO:0007669"/>
    <property type="project" value="UniProtKB-SubCell"/>
</dbReference>
<dbReference type="InterPro" id="IPR026720">
    <property type="entry name" value="CFAP91"/>
</dbReference>
<evidence type="ECO:0000256" key="3">
    <source>
        <dbReference type="ARBA" id="ARBA00023212"/>
    </source>
</evidence>
<sequence>MVPEFGCMFSDLPHHPRFTVRLDATDPVPPSIDRRWRGHTQQLAGVLPEGVESRVTGVDRWKYFQGPLTSCAQQLPREDFVTAAGQNAGLQPTHLSVGVQTDYRESETQTDPYSPEYVLRPGTTPPELLLSARRPGEVEMIERARAKRSWEASLPPLDDPSQRHKRWRMMEEMEAEEWAYRDGQIQKLQDARLALLTDLLRQRDEAQEQVTDERLDHIYSKHQTDRETKLHKIHKDYIRSVRKLEAERRNMEATLKQRGFAKDSPTFAPRSCRGVFMDLNFLSIIGLSELEAGLSASVRKPRMNRPKPKDNIIKERIQPPASRVLQRLEKYEEKEEAYLRYLARKQRPVPRPVTPPSGGGDEEMELAVIHLQRLLRGRSVQCEMFEGKENNLDLIQELRTVHALQREEQELQGADRRVVIALKKQRDDHRHEASRAGVVGVELESLFDTLSKELIRLQEERRIHAFTLLAERERRLREAEESGRRQVEERKRREEEEIYRQVVQIHQETVELYLEDVILGTVEQTADQQAREEIRKRAKEINDIVYAMDESQRRLCQSWSTVSSSQRWRRSASGEEVRQVFITND</sequence>
<evidence type="ECO:0000256" key="7">
    <source>
        <dbReference type="SAM" id="Coils"/>
    </source>
</evidence>
<keyword evidence="3" id="KW-0206">Cytoskeleton</keyword>
<keyword evidence="2" id="KW-0963">Cytoplasm</keyword>